<dbReference type="InParanoid" id="A0A667ZSN5"/>
<dbReference type="SMART" id="SM00213">
    <property type="entry name" value="UBQ"/>
    <property type="match status" value="1"/>
</dbReference>
<feature type="domain" description="Ubiquitin-like" evidence="1">
    <location>
        <begin position="36"/>
        <end position="110"/>
    </location>
</feature>
<reference evidence="2" key="2">
    <citation type="submission" date="2025-08" db="UniProtKB">
        <authorList>
            <consortium name="Ensembl"/>
        </authorList>
    </citation>
    <scope>IDENTIFICATION</scope>
</reference>
<name>A0A667ZSN5_9TELE</name>
<dbReference type="PRINTS" id="PR00348">
    <property type="entry name" value="UBIQUITIN"/>
</dbReference>
<sequence>EDGTSISLSDDSKTLTSYGLRAGSKVWVLRTEASVFQVFLKNEKGQISTHNITAAETVDDFKKKVKAREGVPVDQQRLIYEGRQMDNGKLTDYNVREGSTIYLTLRLRGG</sequence>
<dbReference type="AlphaFoldDB" id="A0A667ZSN5"/>
<dbReference type="PROSITE" id="PS50053">
    <property type="entry name" value="UBIQUITIN_2"/>
    <property type="match status" value="1"/>
</dbReference>
<evidence type="ECO:0000313" key="2">
    <source>
        <dbReference type="Ensembl" id="ENSMMDP00005038699.1"/>
    </source>
</evidence>
<dbReference type="Proteomes" id="UP000472263">
    <property type="component" value="Chromosome 9"/>
</dbReference>
<dbReference type="InterPro" id="IPR000626">
    <property type="entry name" value="Ubiquitin-like_dom"/>
</dbReference>
<dbReference type="InterPro" id="IPR029071">
    <property type="entry name" value="Ubiquitin-like_domsf"/>
</dbReference>
<proteinExistence type="predicted"/>
<evidence type="ECO:0000313" key="3">
    <source>
        <dbReference type="Proteomes" id="UP000472263"/>
    </source>
</evidence>
<dbReference type="Pfam" id="PF00240">
    <property type="entry name" value="ubiquitin"/>
    <property type="match status" value="1"/>
</dbReference>
<reference evidence="2" key="1">
    <citation type="submission" date="2019-06" db="EMBL/GenBank/DDBJ databases">
        <authorList>
            <consortium name="Wellcome Sanger Institute Data Sharing"/>
        </authorList>
    </citation>
    <scope>NUCLEOTIDE SEQUENCE [LARGE SCALE GENOMIC DNA]</scope>
</reference>
<dbReference type="GeneTree" id="ENSGT00940000162007"/>
<protein>
    <submittedName>
        <fullName evidence="2">ISG15 ubiquitin like modifier</fullName>
    </submittedName>
</protein>
<dbReference type="InterPro" id="IPR019956">
    <property type="entry name" value="Ubiquitin_dom"/>
</dbReference>
<evidence type="ECO:0000259" key="1">
    <source>
        <dbReference type="PROSITE" id="PS50053"/>
    </source>
</evidence>
<keyword evidence="3" id="KW-1185">Reference proteome</keyword>
<dbReference type="Ensembl" id="ENSMMDT00005039503.1">
    <property type="protein sequence ID" value="ENSMMDP00005038699.1"/>
    <property type="gene ID" value="ENSMMDG00005017965.1"/>
</dbReference>
<dbReference type="Gene3D" id="3.10.20.90">
    <property type="entry name" value="Phosphatidylinositol 3-kinase Catalytic Subunit, Chain A, domain 1"/>
    <property type="match status" value="1"/>
</dbReference>
<reference evidence="2" key="3">
    <citation type="submission" date="2025-09" db="UniProtKB">
        <authorList>
            <consortium name="Ensembl"/>
        </authorList>
    </citation>
    <scope>IDENTIFICATION</scope>
</reference>
<organism evidence="2 3">
    <name type="scientific">Myripristis murdjan</name>
    <name type="common">pinecone soldierfish</name>
    <dbReference type="NCBI Taxonomy" id="586833"/>
    <lineage>
        <taxon>Eukaryota</taxon>
        <taxon>Metazoa</taxon>
        <taxon>Chordata</taxon>
        <taxon>Craniata</taxon>
        <taxon>Vertebrata</taxon>
        <taxon>Euteleostomi</taxon>
        <taxon>Actinopterygii</taxon>
        <taxon>Neopterygii</taxon>
        <taxon>Teleostei</taxon>
        <taxon>Neoteleostei</taxon>
        <taxon>Acanthomorphata</taxon>
        <taxon>Holocentriformes</taxon>
        <taxon>Holocentridae</taxon>
        <taxon>Myripristis</taxon>
    </lineage>
</organism>
<dbReference type="InterPro" id="IPR050158">
    <property type="entry name" value="Ubiquitin_ubiquitin-like"/>
</dbReference>
<dbReference type="SUPFAM" id="SSF54236">
    <property type="entry name" value="Ubiquitin-like"/>
    <property type="match status" value="1"/>
</dbReference>
<dbReference type="FunCoup" id="A0A667ZSN5">
    <property type="interactions" value="2"/>
</dbReference>
<accession>A0A667ZSN5</accession>
<dbReference type="PANTHER" id="PTHR10666">
    <property type="entry name" value="UBIQUITIN"/>
    <property type="match status" value="1"/>
</dbReference>